<gene>
    <name evidence="6" type="ORF">LTT95_09680</name>
</gene>
<evidence type="ECO:0000256" key="3">
    <source>
        <dbReference type="ARBA" id="ARBA00023125"/>
    </source>
</evidence>
<comment type="caution">
    <text evidence="6">The sequence shown here is derived from an EMBL/GenBank/DDBJ whole genome shotgun (WGS) entry which is preliminary data.</text>
</comment>
<evidence type="ECO:0000256" key="1">
    <source>
        <dbReference type="ARBA" id="ARBA00009437"/>
    </source>
</evidence>
<comment type="similarity">
    <text evidence="1">Belongs to the LysR transcriptional regulatory family.</text>
</comment>
<evidence type="ECO:0000256" key="2">
    <source>
        <dbReference type="ARBA" id="ARBA00023015"/>
    </source>
</evidence>
<evidence type="ECO:0000259" key="5">
    <source>
        <dbReference type="PROSITE" id="PS50931"/>
    </source>
</evidence>
<dbReference type="InterPro" id="IPR050176">
    <property type="entry name" value="LTTR"/>
</dbReference>
<dbReference type="SUPFAM" id="SSF46785">
    <property type="entry name" value="Winged helix' DNA-binding domain"/>
    <property type="match status" value="1"/>
</dbReference>
<dbReference type="SUPFAM" id="SSF53850">
    <property type="entry name" value="Periplasmic binding protein-like II"/>
    <property type="match status" value="1"/>
</dbReference>
<keyword evidence="2" id="KW-0805">Transcription regulation</keyword>
<accession>A0ABS8UER1</accession>
<dbReference type="RefSeq" id="WP_232136204.1">
    <property type="nucleotide sequence ID" value="NZ_CP089507.1"/>
</dbReference>
<name>A0ABS8UER1_9GAMM</name>
<dbReference type="InterPro" id="IPR036388">
    <property type="entry name" value="WH-like_DNA-bd_sf"/>
</dbReference>
<organism evidence="6 7">
    <name type="scientific">Luteimonas fraxinea</name>
    <dbReference type="NCBI Taxonomy" id="2901869"/>
    <lineage>
        <taxon>Bacteria</taxon>
        <taxon>Pseudomonadati</taxon>
        <taxon>Pseudomonadota</taxon>
        <taxon>Gammaproteobacteria</taxon>
        <taxon>Lysobacterales</taxon>
        <taxon>Lysobacteraceae</taxon>
        <taxon>Luteimonas</taxon>
    </lineage>
</organism>
<evidence type="ECO:0000313" key="6">
    <source>
        <dbReference type="EMBL" id="MCD9097204.1"/>
    </source>
</evidence>
<dbReference type="Proteomes" id="UP001430360">
    <property type="component" value="Unassembled WGS sequence"/>
</dbReference>
<keyword evidence="3" id="KW-0238">DNA-binding</keyword>
<dbReference type="Gene3D" id="1.10.10.10">
    <property type="entry name" value="Winged helix-like DNA-binding domain superfamily/Winged helix DNA-binding domain"/>
    <property type="match status" value="1"/>
</dbReference>
<reference evidence="6" key="2">
    <citation type="journal article" date="2022" name="Syst. Appl. Microbiol.">
        <title>Physiological and genomic characterisation of Luteimonas fraxinea sp. nov., a bacterial species associated with trees tolerant to ash dieback.</title>
        <authorList>
            <person name="Ulrich K."/>
            <person name="Becker R."/>
            <person name="Behrendt U."/>
            <person name="Kube M."/>
            <person name="Schneck V."/>
            <person name="Ulrich A."/>
        </authorList>
    </citation>
    <scope>NUCLEOTIDE SEQUENCE</scope>
    <source>
        <strain evidence="6">A1P009</strain>
    </source>
</reference>
<dbReference type="PROSITE" id="PS50931">
    <property type="entry name" value="HTH_LYSR"/>
    <property type="match status" value="1"/>
</dbReference>
<dbReference type="InterPro" id="IPR000847">
    <property type="entry name" value="LysR_HTH_N"/>
</dbReference>
<dbReference type="Pfam" id="PF00126">
    <property type="entry name" value="HTH_1"/>
    <property type="match status" value="1"/>
</dbReference>
<dbReference type="PANTHER" id="PTHR30579">
    <property type="entry name" value="TRANSCRIPTIONAL REGULATOR"/>
    <property type="match status" value="1"/>
</dbReference>
<dbReference type="PANTHER" id="PTHR30579:SF7">
    <property type="entry name" value="HTH-TYPE TRANSCRIPTIONAL REGULATOR LRHA-RELATED"/>
    <property type="match status" value="1"/>
</dbReference>
<dbReference type="InterPro" id="IPR036390">
    <property type="entry name" value="WH_DNA-bd_sf"/>
</dbReference>
<dbReference type="InterPro" id="IPR005119">
    <property type="entry name" value="LysR_subst-bd"/>
</dbReference>
<sequence length="292" mass="30971">MLTTNLDLSALRTFVAAVELGGFGRAARVVHRTPGAVSLQLKALEDRLGQPLFVREGKRQRLTPAGDTLLRYARRLLDLNDEALLALRDMAASGEVRLGLPQDLADGWLAQALGRVTRSYPLVRVQLQIGRSAELRRALDAGALDLAIVFGAQAVDAGAQVASLDVHWWSHPDLSLPADAPVPLLVLEAPCRFRDAAITALEQAGRTWRIATSSGSVSALWSAAEAGLGVTPRTPLGVPSCLAQADAALALPKLAPVGLHLHTLDGATHPIVEYLAALVRDSRAVFEAGSHP</sequence>
<dbReference type="EMBL" id="JAJQKU010000003">
    <property type="protein sequence ID" value="MCD9097204.1"/>
    <property type="molecule type" value="Genomic_DNA"/>
</dbReference>
<keyword evidence="4" id="KW-0804">Transcription</keyword>
<reference evidence="6" key="1">
    <citation type="submission" date="2021-12" db="EMBL/GenBank/DDBJ databases">
        <authorList>
            <person name="Ulrich A."/>
        </authorList>
    </citation>
    <scope>NUCLEOTIDE SEQUENCE</scope>
    <source>
        <strain evidence="6">A1P009</strain>
    </source>
</reference>
<dbReference type="Pfam" id="PF03466">
    <property type="entry name" value="LysR_substrate"/>
    <property type="match status" value="1"/>
</dbReference>
<protein>
    <submittedName>
        <fullName evidence="6">LysR substrate-binding domain-containing protein</fullName>
    </submittedName>
</protein>
<proteinExistence type="inferred from homology"/>
<dbReference type="Gene3D" id="3.40.190.10">
    <property type="entry name" value="Periplasmic binding protein-like II"/>
    <property type="match status" value="2"/>
</dbReference>
<feature type="domain" description="HTH lysR-type" evidence="5">
    <location>
        <begin position="6"/>
        <end position="63"/>
    </location>
</feature>
<keyword evidence="7" id="KW-1185">Reference proteome</keyword>
<evidence type="ECO:0000256" key="4">
    <source>
        <dbReference type="ARBA" id="ARBA00023163"/>
    </source>
</evidence>
<evidence type="ECO:0000313" key="7">
    <source>
        <dbReference type="Proteomes" id="UP001430360"/>
    </source>
</evidence>